<reference evidence="7" key="2">
    <citation type="submission" date="2023-02" db="EMBL/GenBank/DDBJ databases">
        <authorList>
            <person name="Rayyan A."/>
            <person name="Meyer T."/>
            <person name="Kyndt J.A."/>
        </authorList>
    </citation>
    <scope>NUCLEOTIDE SEQUENCE</scope>
    <source>
        <strain evidence="7">DSM 9987</strain>
    </source>
</reference>
<comment type="caution">
    <text evidence="7">The sequence shown here is derived from an EMBL/GenBank/DDBJ whole genome shotgun (WGS) entry which is preliminary data.</text>
</comment>
<dbReference type="InterPro" id="IPR000064">
    <property type="entry name" value="NLP_P60_dom"/>
</dbReference>
<dbReference type="Pfam" id="PF00877">
    <property type="entry name" value="NLPC_P60"/>
    <property type="match status" value="1"/>
</dbReference>
<dbReference type="PANTHER" id="PTHR47359:SF3">
    <property type="entry name" value="NLP_P60 DOMAIN-CONTAINING PROTEIN-RELATED"/>
    <property type="match status" value="1"/>
</dbReference>
<dbReference type="SUPFAM" id="SSF50044">
    <property type="entry name" value="SH3-domain"/>
    <property type="match status" value="1"/>
</dbReference>
<evidence type="ECO:0000256" key="4">
    <source>
        <dbReference type="ARBA" id="ARBA00022807"/>
    </source>
</evidence>
<dbReference type="InterPro" id="IPR036028">
    <property type="entry name" value="SH3-like_dom_sf"/>
</dbReference>
<keyword evidence="5" id="KW-0732">Signal</keyword>
<dbReference type="RefSeq" id="WP_272777369.1">
    <property type="nucleotide sequence ID" value="NZ_JAQQLI010000017.1"/>
</dbReference>
<evidence type="ECO:0000259" key="6">
    <source>
        <dbReference type="PROSITE" id="PS51935"/>
    </source>
</evidence>
<keyword evidence="8" id="KW-1185">Reference proteome</keyword>
<dbReference type="SUPFAM" id="SSF54001">
    <property type="entry name" value="Cysteine proteinases"/>
    <property type="match status" value="1"/>
</dbReference>
<organism evidence="7 8">
    <name type="scientific">Rhodoplanes tepidamans</name>
    <name type="common">Rhodoplanes cryptolactis</name>
    <dbReference type="NCBI Taxonomy" id="200616"/>
    <lineage>
        <taxon>Bacteria</taxon>
        <taxon>Pseudomonadati</taxon>
        <taxon>Pseudomonadota</taxon>
        <taxon>Alphaproteobacteria</taxon>
        <taxon>Hyphomicrobiales</taxon>
        <taxon>Nitrobacteraceae</taxon>
        <taxon>Rhodoplanes</taxon>
    </lineage>
</organism>
<feature type="domain" description="NlpC/P60" evidence="6">
    <location>
        <begin position="181"/>
        <end position="308"/>
    </location>
</feature>
<gene>
    <name evidence="7" type="ORF">PQJ73_12580</name>
</gene>
<keyword evidence="4" id="KW-0788">Thiol protease</keyword>
<dbReference type="Gene3D" id="2.30.30.40">
    <property type="entry name" value="SH3 Domains"/>
    <property type="match status" value="1"/>
</dbReference>
<proteinExistence type="inferred from homology"/>
<evidence type="ECO:0000256" key="1">
    <source>
        <dbReference type="ARBA" id="ARBA00007074"/>
    </source>
</evidence>
<feature type="signal peptide" evidence="5">
    <location>
        <begin position="1"/>
        <end position="22"/>
    </location>
</feature>
<accession>A0ABT5JA51</accession>
<dbReference type="Pfam" id="PF18348">
    <property type="entry name" value="SH3_16"/>
    <property type="match status" value="1"/>
</dbReference>
<reference evidence="7" key="1">
    <citation type="journal article" date="2023" name="Microbiol Resour">
        <title>Genome Sequences of Rhodoplanes serenus and Two Thermotolerant Strains, Rhodoplanes tepidamans and 'Rhodoplanes cryptolactis,' Further Refine the Genus.</title>
        <authorList>
            <person name="Rayyan A.A."/>
            <person name="Kyndt J.A."/>
        </authorList>
    </citation>
    <scope>NUCLEOTIDE SEQUENCE</scope>
    <source>
        <strain evidence="7">DSM 9987</strain>
    </source>
</reference>
<dbReference type="EMBL" id="JAQQLI010000017">
    <property type="protein sequence ID" value="MDC7786520.1"/>
    <property type="molecule type" value="Genomic_DNA"/>
</dbReference>
<dbReference type="Proteomes" id="UP001165652">
    <property type="component" value="Unassembled WGS sequence"/>
</dbReference>
<dbReference type="PANTHER" id="PTHR47359">
    <property type="entry name" value="PEPTIDOGLYCAN DL-ENDOPEPTIDASE CWLO"/>
    <property type="match status" value="1"/>
</dbReference>
<dbReference type="Gene3D" id="3.90.1720.10">
    <property type="entry name" value="endopeptidase domain like (from Nostoc punctiforme)"/>
    <property type="match status" value="1"/>
</dbReference>
<evidence type="ECO:0000256" key="2">
    <source>
        <dbReference type="ARBA" id="ARBA00022670"/>
    </source>
</evidence>
<name>A0ABT5JA51_RHOTP</name>
<evidence type="ECO:0000313" key="7">
    <source>
        <dbReference type="EMBL" id="MDC7786520.1"/>
    </source>
</evidence>
<dbReference type="PROSITE" id="PS51935">
    <property type="entry name" value="NLPC_P60"/>
    <property type="match status" value="1"/>
</dbReference>
<dbReference type="InterPro" id="IPR041382">
    <property type="entry name" value="SH3_16"/>
</dbReference>
<dbReference type="InterPro" id="IPR038765">
    <property type="entry name" value="Papain-like_cys_pep_sf"/>
</dbReference>
<sequence length="308" mass="31859">MRRRDVLALLSGAALLPFAARAQSSGLDPRLTPARPDLAAKSLEGRVPVARYVEGRLQEIVVGQAGVRKAPAGDAELLTEALAGERVTVYELGEEGFAWGQLETDGYVGYVPVGALGPPGPPSTHRVTALRTHMLPAPSVRRPPVASLPFGSRVAIARTEGDFAVTTSGGYVPVAHLAPVETIESDPVAVAERFLGAPYLWGGKTGAGFDCSGLVQVVLNACGIACPRDTDMQEKALGAPREAPSDPAALRRGDLVFWRGHVALVRDAATLLHANAHAMAVVVEPIAAAVGRIAETGGGAVTGVGRPG</sequence>
<keyword evidence="2" id="KW-0645">Protease</keyword>
<protein>
    <submittedName>
        <fullName evidence="7">NlpC/P60 family protein</fullName>
    </submittedName>
</protein>
<feature type="chain" id="PRO_5046075895" evidence="5">
    <location>
        <begin position="23"/>
        <end position="308"/>
    </location>
</feature>
<comment type="similarity">
    <text evidence="1">Belongs to the peptidase C40 family.</text>
</comment>
<evidence type="ECO:0000256" key="5">
    <source>
        <dbReference type="SAM" id="SignalP"/>
    </source>
</evidence>
<keyword evidence="3" id="KW-0378">Hydrolase</keyword>
<evidence type="ECO:0000256" key="3">
    <source>
        <dbReference type="ARBA" id="ARBA00022801"/>
    </source>
</evidence>
<evidence type="ECO:0000313" key="8">
    <source>
        <dbReference type="Proteomes" id="UP001165652"/>
    </source>
</evidence>
<dbReference type="InterPro" id="IPR051794">
    <property type="entry name" value="PG_Endopeptidase_C40"/>
</dbReference>